<comment type="caution">
    <text evidence="2">The sequence shown here is derived from an EMBL/GenBank/DDBJ whole genome shotgun (WGS) entry which is preliminary data.</text>
</comment>
<dbReference type="STRING" id="1498499.EP47_08675"/>
<dbReference type="Gene3D" id="2.160.10.10">
    <property type="entry name" value="Hexapeptide repeat proteins"/>
    <property type="match status" value="1"/>
</dbReference>
<evidence type="ECO:0000313" key="3">
    <source>
        <dbReference type="Proteomes" id="UP000054422"/>
    </source>
</evidence>
<evidence type="ECO:0000313" key="2">
    <source>
        <dbReference type="EMBL" id="KGP63963.1"/>
    </source>
</evidence>
<dbReference type="SUPFAM" id="SSF51161">
    <property type="entry name" value="Trimeric LpxA-like enzymes"/>
    <property type="match status" value="1"/>
</dbReference>
<sequence>MAEQKKAKAKNKKAPIKKSQLTTSTLIFIDLISILFSLMPSVVAFSSTGLFLYYGFSKTWLVLVLSPFVLLFSFISIIALIRICLPRLKPGRYKRELNKEMLSWFCHFALSRAAKIIGLIHLLQSFNIIKYFYWRALGIKVSFRVMNSFDIDFVDCPLITIGEDVTLASQVSISCHSDVGNYLFLSPVVIEDNVFVGMSTKIGPGTTIKKGAWIGYGNAFVNEVIEENAKVGNVRPIPE</sequence>
<gene>
    <name evidence="2" type="ORF">EP47_08675</name>
</gene>
<organism evidence="2 3">
    <name type="scientific">Legionella norrlandica</name>
    <dbReference type="NCBI Taxonomy" id="1498499"/>
    <lineage>
        <taxon>Bacteria</taxon>
        <taxon>Pseudomonadati</taxon>
        <taxon>Pseudomonadota</taxon>
        <taxon>Gammaproteobacteria</taxon>
        <taxon>Legionellales</taxon>
        <taxon>Legionellaceae</taxon>
        <taxon>Legionella</taxon>
    </lineage>
</organism>
<reference evidence="2 3" key="1">
    <citation type="submission" date="2014-05" db="EMBL/GenBank/DDBJ databases">
        <authorList>
            <person name="Rizzardi K."/>
            <person name="Winiecka-Krusnell J."/>
            <person name="Ramliden M."/>
            <person name="Alm E."/>
            <person name="Andersson S."/>
            <person name="Byfors S."/>
        </authorList>
    </citation>
    <scope>NUCLEOTIDE SEQUENCE [LARGE SCALE GENOMIC DNA]</scope>
    <source>
        <strain evidence="2 3">LEGN</strain>
    </source>
</reference>
<proteinExistence type="predicted"/>
<keyword evidence="1" id="KW-1133">Transmembrane helix</keyword>
<keyword evidence="1" id="KW-0472">Membrane</keyword>
<dbReference type="RefSeq" id="WP_035887546.1">
    <property type="nucleotide sequence ID" value="NZ_JNCF01000007.1"/>
</dbReference>
<keyword evidence="3" id="KW-1185">Reference proteome</keyword>
<evidence type="ECO:0008006" key="4">
    <source>
        <dbReference type="Google" id="ProtNLM"/>
    </source>
</evidence>
<dbReference type="InterPro" id="IPR011004">
    <property type="entry name" value="Trimer_LpxA-like_sf"/>
</dbReference>
<keyword evidence="1" id="KW-0812">Transmembrane</keyword>
<protein>
    <recommendedName>
        <fullName evidence="4">2,3,4,5-tetrahydropyridine-2,6-carboxylate N-succinyltransferase</fullName>
    </recommendedName>
</protein>
<evidence type="ECO:0000256" key="1">
    <source>
        <dbReference type="SAM" id="Phobius"/>
    </source>
</evidence>
<dbReference type="OrthoDB" id="5650211at2"/>
<dbReference type="EMBL" id="JNCF01000007">
    <property type="protein sequence ID" value="KGP63963.1"/>
    <property type="molecule type" value="Genomic_DNA"/>
</dbReference>
<dbReference type="Proteomes" id="UP000054422">
    <property type="component" value="Unassembled WGS sequence"/>
</dbReference>
<feature type="transmembrane region" description="Helical" evidence="1">
    <location>
        <begin position="60"/>
        <end position="81"/>
    </location>
</feature>
<accession>A0A0A2T982</accession>
<dbReference type="AlphaFoldDB" id="A0A0A2T982"/>
<name>A0A0A2T982_9GAMM</name>
<feature type="transmembrane region" description="Helical" evidence="1">
    <location>
        <begin position="21"/>
        <end position="54"/>
    </location>
</feature>